<dbReference type="InterPro" id="IPR005881">
    <property type="entry name" value="Ser_O-AcTrfase"/>
</dbReference>
<dbReference type="InterPro" id="IPR042122">
    <property type="entry name" value="Ser_AcTrfase_N_sf"/>
</dbReference>
<dbReference type="NCBIfam" id="NF008349">
    <property type="entry name" value="PRK11132.1"/>
    <property type="match status" value="1"/>
</dbReference>
<dbReference type="HOGENOM" id="CLU_051638_0_1_6"/>
<comment type="subcellular location">
    <subcellularLocation>
        <location evidence="1">Cytoplasm</location>
    </subcellularLocation>
</comment>
<evidence type="ECO:0000256" key="5">
    <source>
        <dbReference type="ARBA" id="ARBA00018522"/>
    </source>
</evidence>
<dbReference type="PANTHER" id="PTHR42811">
    <property type="entry name" value="SERINE ACETYLTRANSFERASE"/>
    <property type="match status" value="1"/>
</dbReference>
<dbReference type="FunFam" id="2.160.10.10:FF:000002">
    <property type="entry name" value="Serine acetyltransferase"/>
    <property type="match status" value="1"/>
</dbReference>
<dbReference type="Pfam" id="PF00132">
    <property type="entry name" value="Hexapep"/>
    <property type="match status" value="1"/>
</dbReference>
<keyword evidence="11 14" id="KW-0012">Acyltransferase</keyword>
<evidence type="ECO:0000256" key="9">
    <source>
        <dbReference type="ARBA" id="ARBA00022737"/>
    </source>
</evidence>
<dbReference type="SUPFAM" id="SSF51161">
    <property type="entry name" value="Trimeric LpxA-like enzymes"/>
    <property type="match status" value="1"/>
</dbReference>
<evidence type="ECO:0000256" key="4">
    <source>
        <dbReference type="ARBA" id="ARBA00013266"/>
    </source>
</evidence>
<evidence type="ECO:0000313" key="14">
    <source>
        <dbReference type="EMBL" id="CDH25646.1"/>
    </source>
</evidence>
<dbReference type="GO" id="GO:0005737">
    <property type="term" value="C:cytoplasm"/>
    <property type="evidence" value="ECO:0007669"/>
    <property type="project" value="UniProtKB-SubCell"/>
</dbReference>
<dbReference type="SMART" id="SM00971">
    <property type="entry name" value="SATase_N"/>
    <property type="match status" value="1"/>
</dbReference>
<dbReference type="InterPro" id="IPR018357">
    <property type="entry name" value="Hexapep_transf_CS"/>
</dbReference>
<dbReference type="GO" id="GO:0006535">
    <property type="term" value="P:cysteine biosynthetic process from serine"/>
    <property type="evidence" value="ECO:0007669"/>
    <property type="project" value="InterPro"/>
</dbReference>
<feature type="domain" description="Serine acetyltransferase N-terminal" evidence="13">
    <location>
        <begin position="51"/>
        <end position="155"/>
    </location>
</feature>
<dbReference type="InterPro" id="IPR010493">
    <property type="entry name" value="Ser_AcTrfase_N"/>
</dbReference>
<dbReference type="FunFam" id="1.10.3130.10:FF:000001">
    <property type="entry name" value="Acetyltransferase"/>
    <property type="match status" value="1"/>
</dbReference>
<comment type="similarity">
    <text evidence="3">Belongs to the transferase hexapeptide repeat family.</text>
</comment>
<dbReference type="Gene3D" id="2.160.10.10">
    <property type="entry name" value="Hexapeptide repeat proteins"/>
    <property type="match status" value="1"/>
</dbReference>
<keyword evidence="6" id="KW-0963">Cytoplasm</keyword>
<keyword evidence="10" id="KW-0198">Cysteine biosynthesis</keyword>
<organism evidence="14">
    <name type="scientific">Xenorhabdus bovienii str. kraussei Becker Underwood</name>
    <dbReference type="NCBI Taxonomy" id="1398204"/>
    <lineage>
        <taxon>Bacteria</taxon>
        <taxon>Pseudomonadati</taxon>
        <taxon>Pseudomonadota</taxon>
        <taxon>Gammaproteobacteria</taxon>
        <taxon>Enterobacterales</taxon>
        <taxon>Morganellaceae</taxon>
        <taxon>Xenorhabdus</taxon>
    </lineage>
</organism>
<comment type="pathway">
    <text evidence="2">Amino-acid biosynthesis; L-cysteine biosynthesis; L-cysteine from L-serine: step 1/2.</text>
</comment>
<dbReference type="InterPro" id="IPR045304">
    <property type="entry name" value="LbH_SAT"/>
</dbReference>
<evidence type="ECO:0000259" key="13">
    <source>
        <dbReference type="SMART" id="SM00971"/>
    </source>
</evidence>
<dbReference type="EC" id="2.3.1.30" evidence="4"/>
<name>A0A077PY92_XENBV</name>
<evidence type="ECO:0000256" key="2">
    <source>
        <dbReference type="ARBA" id="ARBA00004876"/>
    </source>
</evidence>
<comment type="catalytic activity">
    <reaction evidence="12">
        <text>L-serine + acetyl-CoA = O-acetyl-L-serine + CoA</text>
        <dbReference type="Rhea" id="RHEA:24560"/>
        <dbReference type="ChEBI" id="CHEBI:33384"/>
        <dbReference type="ChEBI" id="CHEBI:57287"/>
        <dbReference type="ChEBI" id="CHEBI:57288"/>
        <dbReference type="ChEBI" id="CHEBI:58340"/>
        <dbReference type="EC" id="2.3.1.30"/>
    </reaction>
</comment>
<dbReference type="Pfam" id="PF06426">
    <property type="entry name" value="SATase_N"/>
    <property type="match status" value="1"/>
</dbReference>
<dbReference type="CDD" id="cd03354">
    <property type="entry name" value="LbH_SAT"/>
    <property type="match status" value="1"/>
</dbReference>
<dbReference type="NCBIfam" id="TIGR01172">
    <property type="entry name" value="cysE"/>
    <property type="match status" value="1"/>
</dbReference>
<dbReference type="AlphaFoldDB" id="A0A077PY92"/>
<evidence type="ECO:0000256" key="6">
    <source>
        <dbReference type="ARBA" id="ARBA00022490"/>
    </source>
</evidence>
<evidence type="ECO:0000256" key="3">
    <source>
        <dbReference type="ARBA" id="ARBA00007274"/>
    </source>
</evidence>
<dbReference type="PROSITE" id="PS00101">
    <property type="entry name" value="HEXAPEP_TRANSFERASES"/>
    <property type="match status" value="1"/>
</dbReference>
<evidence type="ECO:0000256" key="8">
    <source>
        <dbReference type="ARBA" id="ARBA00022679"/>
    </source>
</evidence>
<comment type="caution">
    <text evidence="14">The sequence shown here is derived from an EMBL/GenBank/DDBJ whole genome shotgun (WGS) entry which is preliminary data.</text>
</comment>
<gene>
    <name evidence="14" type="primary">cysE</name>
    <name evidence="14" type="ORF">XBKB1_4140074</name>
</gene>
<dbReference type="InterPro" id="IPR011004">
    <property type="entry name" value="Trimer_LpxA-like_sf"/>
</dbReference>
<reference evidence="14" key="1">
    <citation type="submission" date="2013-07" db="EMBL/GenBank/DDBJ databases">
        <title>Sub-species coevolution in mutualistic symbiosis.</title>
        <authorList>
            <person name="Murfin K."/>
            <person name="Klassen J."/>
            <person name="Lee M."/>
            <person name="Forst S."/>
            <person name="Stock P."/>
            <person name="Goodrich-Blair H."/>
        </authorList>
    </citation>
    <scope>NUCLEOTIDE SEQUENCE [LARGE SCALE GENOMIC DNA]</scope>
    <source>
        <strain evidence="14">Kraussei Becker Underwood</strain>
    </source>
</reference>
<evidence type="ECO:0000256" key="11">
    <source>
        <dbReference type="ARBA" id="ARBA00023315"/>
    </source>
</evidence>
<dbReference type="Gene3D" id="1.10.3130.10">
    <property type="entry name" value="serine acetyltransferase, domain 1"/>
    <property type="match status" value="1"/>
</dbReference>
<evidence type="ECO:0000256" key="10">
    <source>
        <dbReference type="ARBA" id="ARBA00023192"/>
    </source>
</evidence>
<dbReference type="EMBL" id="CBSZ010000351">
    <property type="protein sequence ID" value="CDH25646.1"/>
    <property type="molecule type" value="Genomic_DNA"/>
</dbReference>
<keyword evidence="8 14" id="KW-0808">Transferase</keyword>
<evidence type="ECO:0000256" key="12">
    <source>
        <dbReference type="ARBA" id="ARBA00049486"/>
    </source>
</evidence>
<dbReference type="Proteomes" id="UP000028493">
    <property type="component" value="Unassembled WGS sequence"/>
</dbReference>
<proteinExistence type="inferred from homology"/>
<sequence>MREKALTLELAKIAVNPRSMYQGVPWEVSPIRAGNSQMRMIAMSREELNEVWKNIKNEARVLADCEPMLASFFHATLLKHENLGSALSYMLANKLATPIMPAIAVREVVEDAYRSDPEMIGSAARDIKAVRLRDPAVDKYSTPLLYLKGFHALQAYRIAHWLWKQERQALAIYMQNQISVSFGVDIHPAAKIGCGIMLDHATGIVIGETAVVENDVSILQSVTLGGTGKAGGDRHPKVREGVMIGAGSKILGNIEIGRGAKIGAGSVVLRAVPPHTTVAGVPARIVGKPESDKPSLDMNQHFNGISNGFEYGDGI</sequence>
<keyword evidence="7" id="KW-0028">Amino-acid biosynthesis</keyword>
<keyword evidence="9" id="KW-0677">Repeat</keyword>
<evidence type="ECO:0000256" key="1">
    <source>
        <dbReference type="ARBA" id="ARBA00004496"/>
    </source>
</evidence>
<dbReference type="UniPathway" id="UPA00136">
    <property type="reaction ID" value="UER00199"/>
</dbReference>
<protein>
    <recommendedName>
        <fullName evidence="5">Serine acetyltransferase</fullName>
        <ecNumber evidence="4">2.3.1.30</ecNumber>
    </recommendedName>
</protein>
<evidence type="ECO:0000256" key="7">
    <source>
        <dbReference type="ARBA" id="ARBA00022605"/>
    </source>
</evidence>
<dbReference type="GO" id="GO:0009001">
    <property type="term" value="F:serine O-acetyltransferase activity"/>
    <property type="evidence" value="ECO:0007669"/>
    <property type="project" value="UniProtKB-EC"/>
</dbReference>
<dbReference type="NCBIfam" id="NF041874">
    <property type="entry name" value="EPS_EpsC"/>
    <property type="match status" value="1"/>
</dbReference>
<dbReference type="InterPro" id="IPR053376">
    <property type="entry name" value="Serine_acetyltransferase"/>
</dbReference>
<dbReference type="InterPro" id="IPR001451">
    <property type="entry name" value="Hexapep"/>
</dbReference>
<accession>A0A077PY92</accession>